<organism evidence="4">
    <name type="scientific">Xenopsylla cheopis</name>
    <name type="common">Oriental rat flea</name>
    <name type="synonym">Pulex cheopis</name>
    <dbReference type="NCBI Taxonomy" id="163159"/>
    <lineage>
        <taxon>Eukaryota</taxon>
        <taxon>Metazoa</taxon>
        <taxon>Ecdysozoa</taxon>
        <taxon>Arthropoda</taxon>
        <taxon>Hexapoda</taxon>
        <taxon>Insecta</taxon>
        <taxon>Pterygota</taxon>
        <taxon>Neoptera</taxon>
        <taxon>Endopterygota</taxon>
        <taxon>Siphonaptera</taxon>
        <taxon>Pulicidae</taxon>
        <taxon>Xenopsyllinae</taxon>
        <taxon>Xenopsylla</taxon>
    </lineage>
</organism>
<reference evidence="4" key="1">
    <citation type="submission" date="2020-03" db="EMBL/GenBank/DDBJ databases">
        <title>Transcriptomic Profiling of the Digestive Tract of the Rat Flea, Xenopsylla cheopis, Following Blood Feeding and Infection with Yersinia pestis.</title>
        <authorList>
            <person name="Bland D.M."/>
            <person name="Martens C.A."/>
            <person name="Virtaneva K."/>
            <person name="Kanakabandi K."/>
            <person name="Long D."/>
            <person name="Rosenke R."/>
            <person name="Saturday G.A."/>
            <person name="Hoyt F.H."/>
            <person name="Bruno D.P."/>
            <person name="Ribeiro J.M.C."/>
            <person name="Hinnebusch J."/>
        </authorList>
    </citation>
    <scope>NUCLEOTIDE SEQUENCE</scope>
</reference>
<dbReference type="GO" id="GO:0003676">
    <property type="term" value="F:nucleic acid binding"/>
    <property type="evidence" value="ECO:0007669"/>
    <property type="project" value="InterPro"/>
</dbReference>
<dbReference type="PANTHER" id="PTHR13191:SF0">
    <property type="entry name" value="RIBOSOMAL RNA-PROCESSING PROTEIN 7 HOMOLOG A-RELATED"/>
    <property type="match status" value="1"/>
</dbReference>
<sequence>MSNNNIADSLLGFKALLLPYSKKNTDSHYVYIKEHSVRGQTEDKPKGKTLFVLNVPHYATEDSMKRVFSEAGEVQTVIFSQKPSCVTNKTDENSNIFSSKPIVGFKVAYIVYKSVMALQKCLTLRQLPPLSIKEAPVNCGIKHWIEQYNNSIIDENIMQVEIDKFMKIYDQEENKKLQHEKSLQEADDEGWVTVTKHGRKPGFARKESVENKILQKDKAGKKRKELLNFYTFQIRESKMKHLVSLRQKFEEDKKRIALLKQSRKFKPF</sequence>
<feature type="domain" description="Ribosomal RNA-processing protein 7 C-terminal" evidence="2">
    <location>
        <begin position="150"/>
        <end position="268"/>
    </location>
</feature>
<dbReference type="InterPro" id="IPR040447">
    <property type="entry name" value="RRM_Rrp7"/>
</dbReference>
<dbReference type="EMBL" id="GIIL01002464">
    <property type="protein sequence ID" value="NOV46190.1"/>
    <property type="molecule type" value="Transcribed_RNA"/>
</dbReference>
<dbReference type="Gene3D" id="3.30.70.330">
    <property type="match status" value="1"/>
</dbReference>
<proteinExistence type="inferred from homology"/>
<dbReference type="GO" id="GO:0000028">
    <property type="term" value="P:ribosomal small subunit assembly"/>
    <property type="evidence" value="ECO:0007669"/>
    <property type="project" value="TreeGrafter"/>
</dbReference>
<dbReference type="PANTHER" id="PTHR13191">
    <property type="entry name" value="RIBOSOMAL RNA PROCESSING PROTEIN 7-RELATED"/>
    <property type="match status" value="1"/>
</dbReference>
<dbReference type="Gene3D" id="6.10.250.1770">
    <property type="match status" value="1"/>
</dbReference>
<evidence type="ECO:0000256" key="1">
    <source>
        <dbReference type="ARBA" id="ARBA00006110"/>
    </source>
</evidence>
<dbReference type="InterPro" id="IPR040446">
    <property type="entry name" value="RRP7"/>
</dbReference>
<dbReference type="GO" id="GO:0006364">
    <property type="term" value="P:rRNA processing"/>
    <property type="evidence" value="ECO:0007669"/>
    <property type="project" value="TreeGrafter"/>
</dbReference>
<evidence type="ECO:0000259" key="3">
    <source>
        <dbReference type="Pfam" id="PF17799"/>
    </source>
</evidence>
<dbReference type="InterPro" id="IPR012677">
    <property type="entry name" value="Nucleotide-bd_a/b_plait_sf"/>
</dbReference>
<evidence type="ECO:0000259" key="2">
    <source>
        <dbReference type="Pfam" id="PF12923"/>
    </source>
</evidence>
<dbReference type="AlphaFoldDB" id="A0A6M2DKG1"/>
<name>A0A6M2DKG1_XENCH</name>
<dbReference type="CDD" id="cd12951">
    <property type="entry name" value="RRP7_Rrp7A"/>
    <property type="match status" value="1"/>
</dbReference>
<feature type="domain" description="Rrp7 RRM-like N-terminal" evidence="3">
    <location>
        <begin position="18"/>
        <end position="92"/>
    </location>
</feature>
<dbReference type="Pfam" id="PF12923">
    <property type="entry name" value="RRP7"/>
    <property type="match status" value="1"/>
</dbReference>
<dbReference type="GO" id="GO:0034456">
    <property type="term" value="C:UTP-C complex"/>
    <property type="evidence" value="ECO:0007669"/>
    <property type="project" value="TreeGrafter"/>
</dbReference>
<comment type="similarity">
    <text evidence="1">Belongs to the RRP7 family.</text>
</comment>
<dbReference type="Pfam" id="PF17799">
    <property type="entry name" value="RRM_Rrp7"/>
    <property type="match status" value="1"/>
</dbReference>
<dbReference type="InterPro" id="IPR035979">
    <property type="entry name" value="RBD_domain_sf"/>
</dbReference>
<dbReference type="InterPro" id="IPR024326">
    <property type="entry name" value="RRP7_C"/>
</dbReference>
<dbReference type="GO" id="GO:0032545">
    <property type="term" value="C:CURI complex"/>
    <property type="evidence" value="ECO:0007669"/>
    <property type="project" value="TreeGrafter"/>
</dbReference>
<protein>
    <submittedName>
        <fullName evidence="4">Hipothetical protein</fullName>
    </submittedName>
</protein>
<dbReference type="SUPFAM" id="SSF54928">
    <property type="entry name" value="RNA-binding domain, RBD"/>
    <property type="match status" value="1"/>
</dbReference>
<evidence type="ECO:0000313" key="4">
    <source>
        <dbReference type="EMBL" id="NOV46190.1"/>
    </source>
</evidence>
<accession>A0A6M2DKG1</accession>